<dbReference type="SUPFAM" id="SSF46785">
    <property type="entry name" value="Winged helix' DNA-binding domain"/>
    <property type="match status" value="1"/>
</dbReference>
<dbReference type="Pfam" id="PF07729">
    <property type="entry name" value="FCD"/>
    <property type="match status" value="1"/>
</dbReference>
<keyword evidence="3" id="KW-0804">Transcription</keyword>
<dbReference type="Gene3D" id="1.20.120.530">
    <property type="entry name" value="GntR ligand-binding domain-like"/>
    <property type="match status" value="1"/>
</dbReference>
<proteinExistence type="predicted"/>
<accession>A0A1H9HJY0</accession>
<dbReference type="PROSITE" id="PS50949">
    <property type="entry name" value="HTH_GNTR"/>
    <property type="match status" value="1"/>
</dbReference>
<organism evidence="5 6">
    <name type="scientific">Piscibacillus halophilus</name>
    <dbReference type="NCBI Taxonomy" id="571933"/>
    <lineage>
        <taxon>Bacteria</taxon>
        <taxon>Bacillati</taxon>
        <taxon>Bacillota</taxon>
        <taxon>Bacilli</taxon>
        <taxon>Bacillales</taxon>
        <taxon>Bacillaceae</taxon>
        <taxon>Piscibacillus</taxon>
    </lineage>
</organism>
<dbReference type="CDD" id="cd07377">
    <property type="entry name" value="WHTH_GntR"/>
    <property type="match status" value="1"/>
</dbReference>
<dbReference type="InterPro" id="IPR000524">
    <property type="entry name" value="Tscrpt_reg_HTH_GntR"/>
</dbReference>
<sequence>MRYIGFMKTLNSIKTIQRQSLREQIYQQLKVAIIRLELEPGEKVNDQELAKQFNVSRTPVREALRRLEDEELVFTNPGAYTRVAKIDLEEVKQATTVVASLHALAAKLALPNLAQSDLEKLETINLKLKNELETKNIINAIEADDEFHKVFLDLSQNIQIQKALDPVESKIRRLEFAKFNSVEGINSVSDHQLIIEACRDSKIDTVTSLVEKNWMSLFDLLTQ</sequence>
<dbReference type="GO" id="GO:0003700">
    <property type="term" value="F:DNA-binding transcription factor activity"/>
    <property type="evidence" value="ECO:0007669"/>
    <property type="project" value="InterPro"/>
</dbReference>
<keyword evidence="2" id="KW-0238">DNA-binding</keyword>
<feature type="domain" description="HTH gntR-type" evidence="4">
    <location>
        <begin position="19"/>
        <end position="86"/>
    </location>
</feature>
<dbReference type="InterPro" id="IPR008920">
    <property type="entry name" value="TF_FadR/GntR_C"/>
</dbReference>
<dbReference type="PANTHER" id="PTHR43537">
    <property type="entry name" value="TRANSCRIPTIONAL REGULATOR, GNTR FAMILY"/>
    <property type="match status" value="1"/>
</dbReference>
<reference evidence="5 6" key="1">
    <citation type="submission" date="2016-10" db="EMBL/GenBank/DDBJ databases">
        <authorList>
            <person name="de Groot N.N."/>
        </authorList>
    </citation>
    <scope>NUCLEOTIDE SEQUENCE [LARGE SCALE GENOMIC DNA]</scope>
    <source>
        <strain evidence="5 6">DSM 21633</strain>
    </source>
</reference>
<dbReference type="PRINTS" id="PR00035">
    <property type="entry name" value="HTHGNTR"/>
</dbReference>
<dbReference type="STRING" id="571933.SAMN05216362_11947"/>
<dbReference type="Gene3D" id="1.10.10.10">
    <property type="entry name" value="Winged helix-like DNA-binding domain superfamily/Winged helix DNA-binding domain"/>
    <property type="match status" value="1"/>
</dbReference>
<evidence type="ECO:0000256" key="1">
    <source>
        <dbReference type="ARBA" id="ARBA00023015"/>
    </source>
</evidence>
<dbReference type="SUPFAM" id="SSF48008">
    <property type="entry name" value="GntR ligand-binding domain-like"/>
    <property type="match status" value="1"/>
</dbReference>
<evidence type="ECO:0000259" key="4">
    <source>
        <dbReference type="PROSITE" id="PS50949"/>
    </source>
</evidence>
<keyword evidence="1" id="KW-0805">Transcription regulation</keyword>
<dbReference type="EMBL" id="FOES01000019">
    <property type="protein sequence ID" value="SEQ62649.1"/>
    <property type="molecule type" value="Genomic_DNA"/>
</dbReference>
<evidence type="ECO:0000256" key="2">
    <source>
        <dbReference type="ARBA" id="ARBA00023125"/>
    </source>
</evidence>
<dbReference type="Proteomes" id="UP000199427">
    <property type="component" value="Unassembled WGS sequence"/>
</dbReference>
<protein>
    <submittedName>
        <fullName evidence="5">Transcriptional regulator, GntR family</fullName>
    </submittedName>
</protein>
<evidence type="ECO:0000313" key="6">
    <source>
        <dbReference type="Proteomes" id="UP000199427"/>
    </source>
</evidence>
<name>A0A1H9HJY0_9BACI</name>
<dbReference type="PANTHER" id="PTHR43537:SF24">
    <property type="entry name" value="GLUCONATE OPERON TRANSCRIPTIONAL REPRESSOR"/>
    <property type="match status" value="1"/>
</dbReference>
<evidence type="ECO:0000256" key="3">
    <source>
        <dbReference type="ARBA" id="ARBA00023163"/>
    </source>
</evidence>
<dbReference type="AlphaFoldDB" id="A0A1H9HJY0"/>
<dbReference type="InterPro" id="IPR036388">
    <property type="entry name" value="WH-like_DNA-bd_sf"/>
</dbReference>
<dbReference type="Pfam" id="PF00392">
    <property type="entry name" value="GntR"/>
    <property type="match status" value="1"/>
</dbReference>
<dbReference type="GO" id="GO:0003677">
    <property type="term" value="F:DNA binding"/>
    <property type="evidence" value="ECO:0007669"/>
    <property type="project" value="UniProtKB-KW"/>
</dbReference>
<keyword evidence="6" id="KW-1185">Reference proteome</keyword>
<evidence type="ECO:0000313" key="5">
    <source>
        <dbReference type="EMBL" id="SEQ62649.1"/>
    </source>
</evidence>
<dbReference type="InterPro" id="IPR036390">
    <property type="entry name" value="WH_DNA-bd_sf"/>
</dbReference>
<dbReference type="InterPro" id="IPR011711">
    <property type="entry name" value="GntR_C"/>
</dbReference>
<gene>
    <name evidence="5" type="ORF">SAMN05216362_11947</name>
</gene>
<dbReference type="SMART" id="SM00345">
    <property type="entry name" value="HTH_GNTR"/>
    <property type="match status" value="1"/>
</dbReference>